<evidence type="ECO:0000313" key="3">
    <source>
        <dbReference type="Proteomes" id="UP000648663"/>
    </source>
</evidence>
<reference evidence="3" key="1">
    <citation type="journal article" date="2019" name="Int. J. Syst. Evol. Microbiol.">
        <title>The Global Catalogue of Microorganisms (GCM) 10K type strain sequencing project: providing services to taxonomists for standard genome sequencing and annotation.</title>
        <authorList>
            <consortium name="The Broad Institute Genomics Platform"/>
            <consortium name="The Broad Institute Genome Sequencing Center for Infectious Disease"/>
            <person name="Wu L."/>
            <person name="Ma J."/>
        </authorList>
    </citation>
    <scope>NUCLEOTIDE SEQUENCE [LARGE SCALE GENOMIC DNA]</scope>
    <source>
        <strain evidence="3">CGMCC 4.5581</strain>
    </source>
</reference>
<evidence type="ECO:0008006" key="4">
    <source>
        <dbReference type="Google" id="ProtNLM"/>
    </source>
</evidence>
<dbReference type="InterPro" id="IPR009956">
    <property type="entry name" value="Post-segregation_anti-tox_CcdA"/>
</dbReference>
<organism evidence="2 3">
    <name type="scientific">Modestobacter marinus</name>
    <dbReference type="NCBI Taxonomy" id="477641"/>
    <lineage>
        <taxon>Bacteria</taxon>
        <taxon>Bacillati</taxon>
        <taxon>Actinomycetota</taxon>
        <taxon>Actinomycetes</taxon>
        <taxon>Geodermatophilales</taxon>
        <taxon>Geodermatophilaceae</taxon>
        <taxon>Modestobacter</taxon>
    </lineage>
</organism>
<dbReference type="Pfam" id="PF07362">
    <property type="entry name" value="CcdA"/>
    <property type="match status" value="1"/>
</dbReference>
<comment type="caution">
    <text evidence="2">The sequence shown here is derived from an EMBL/GenBank/DDBJ whole genome shotgun (WGS) entry which is preliminary data.</text>
</comment>
<protein>
    <recommendedName>
        <fullName evidence="4">Post-segregation antitoxin CcdA</fullName>
    </recommendedName>
</protein>
<keyword evidence="3" id="KW-1185">Reference proteome</keyword>
<dbReference type="Proteomes" id="UP000648663">
    <property type="component" value="Unassembled WGS sequence"/>
</dbReference>
<keyword evidence="1" id="KW-1277">Toxin-antitoxin system</keyword>
<evidence type="ECO:0000313" key="2">
    <source>
        <dbReference type="EMBL" id="GGL79049.1"/>
    </source>
</evidence>
<dbReference type="EMBL" id="BMMI01000008">
    <property type="protein sequence ID" value="GGL79049.1"/>
    <property type="molecule type" value="Genomic_DNA"/>
</dbReference>
<proteinExistence type="predicted"/>
<sequence>MRMARVNITVPDELLGRARAADLNVSALTTAALAEELDRRAKIAALDAYLADLQQAHGPVPEEEMAAARAWVDEVAPRDAGSSSVRSA</sequence>
<name>A0ABQ2G7H2_9ACTN</name>
<evidence type="ECO:0000256" key="1">
    <source>
        <dbReference type="ARBA" id="ARBA00022649"/>
    </source>
</evidence>
<accession>A0ABQ2G7H2</accession>
<gene>
    <name evidence="2" type="ORF">GCM10011589_39000</name>
</gene>